<dbReference type="InterPro" id="IPR020596">
    <property type="entry name" value="rRNA_Ade_Mease_Trfase_CS"/>
</dbReference>
<accession>A0AAF1KH93</accession>
<comment type="similarity">
    <text evidence="7">Belongs to the class I-like SAM-binding methyltransferase superfamily. rRNA adenine N(6)-methyltransferase family. RsmA subfamily.</text>
</comment>
<keyword evidence="4 7" id="KW-0808">Transferase</keyword>
<dbReference type="PANTHER" id="PTHR11727">
    <property type="entry name" value="DIMETHYLADENOSINE TRANSFERASE"/>
    <property type="match status" value="1"/>
</dbReference>
<keyword evidence="3 7" id="KW-0489">Methyltransferase</keyword>
<feature type="binding site" evidence="7 8">
    <location>
        <position position="77"/>
    </location>
    <ligand>
        <name>S-adenosyl-L-methionine</name>
        <dbReference type="ChEBI" id="CHEBI:59789"/>
    </ligand>
</feature>
<feature type="binding site" evidence="7 8">
    <location>
        <position position="55"/>
    </location>
    <ligand>
        <name>S-adenosyl-L-methionine</name>
        <dbReference type="ChEBI" id="CHEBI:59789"/>
    </ligand>
</feature>
<dbReference type="EMBL" id="CP117255">
    <property type="protein sequence ID" value="WFR96363.1"/>
    <property type="molecule type" value="Genomic_DNA"/>
</dbReference>
<name>A0AAF1KH93_9HYPH</name>
<feature type="binding site" evidence="7 8">
    <location>
        <position position="28"/>
    </location>
    <ligand>
        <name>S-adenosyl-L-methionine</name>
        <dbReference type="ChEBI" id="CHEBI:59789"/>
    </ligand>
</feature>
<reference evidence="10 11" key="1">
    <citation type="journal article" date="2018" name="Sci. Rep.">
        <title>Rhizobium tumorigenes sp. nov., a novel plant tumorigenic bacterium isolated from cane gall tumors on thornless blackberry.</title>
        <authorList>
            <person name="Kuzmanovi N."/>
            <person name="Smalla K."/>
            <person name="Gronow S."/>
            <person name="PuBawska J."/>
        </authorList>
    </citation>
    <scope>NUCLEOTIDE SEQUENCE [LARGE SCALE GENOMIC DNA]</scope>
    <source>
        <strain evidence="10 11">1078</strain>
    </source>
</reference>
<dbReference type="NCBIfam" id="TIGR00755">
    <property type="entry name" value="ksgA"/>
    <property type="match status" value="1"/>
</dbReference>
<evidence type="ECO:0000256" key="6">
    <source>
        <dbReference type="ARBA" id="ARBA00022884"/>
    </source>
</evidence>
<comment type="catalytic activity">
    <reaction evidence="7">
        <text>adenosine(1518)/adenosine(1519) in 16S rRNA + 4 S-adenosyl-L-methionine = N(6)-dimethyladenosine(1518)/N(6)-dimethyladenosine(1519) in 16S rRNA + 4 S-adenosyl-L-homocysteine + 4 H(+)</text>
        <dbReference type="Rhea" id="RHEA:19609"/>
        <dbReference type="Rhea" id="RHEA-COMP:10232"/>
        <dbReference type="Rhea" id="RHEA-COMP:10233"/>
        <dbReference type="ChEBI" id="CHEBI:15378"/>
        <dbReference type="ChEBI" id="CHEBI:57856"/>
        <dbReference type="ChEBI" id="CHEBI:59789"/>
        <dbReference type="ChEBI" id="CHEBI:74411"/>
        <dbReference type="ChEBI" id="CHEBI:74493"/>
        <dbReference type="EC" id="2.1.1.182"/>
    </reaction>
</comment>
<dbReference type="AlphaFoldDB" id="A0AAF1KH93"/>
<dbReference type="PANTHER" id="PTHR11727:SF7">
    <property type="entry name" value="DIMETHYLADENOSINE TRANSFERASE-RELATED"/>
    <property type="match status" value="1"/>
</dbReference>
<dbReference type="InterPro" id="IPR023165">
    <property type="entry name" value="rRNA_Ade_diMease-like_C"/>
</dbReference>
<gene>
    <name evidence="7 10" type="primary">rsmA</name>
    <name evidence="7" type="synonym">ksgA</name>
    <name evidence="10" type="ORF">PR017_04310</name>
</gene>
<comment type="subcellular location">
    <subcellularLocation>
        <location evidence="7">Cytoplasm</location>
    </subcellularLocation>
</comment>
<keyword evidence="11" id="KW-1185">Reference proteome</keyword>
<dbReference type="PROSITE" id="PS01131">
    <property type="entry name" value="RRNA_A_DIMETH"/>
    <property type="match status" value="1"/>
</dbReference>
<evidence type="ECO:0000256" key="2">
    <source>
        <dbReference type="ARBA" id="ARBA00022552"/>
    </source>
</evidence>
<dbReference type="Pfam" id="PF00398">
    <property type="entry name" value="RrnaAD"/>
    <property type="match status" value="1"/>
</dbReference>
<dbReference type="GO" id="GO:0052908">
    <property type="term" value="F:16S rRNA (adenine(1518)-N(6)/adenine(1519)-N(6))-dimethyltransferase activity"/>
    <property type="evidence" value="ECO:0007669"/>
    <property type="project" value="UniProtKB-EC"/>
</dbReference>
<keyword evidence="6 7" id="KW-0694">RNA-binding</keyword>
<feature type="binding site" evidence="7 8">
    <location>
        <position position="103"/>
    </location>
    <ligand>
        <name>S-adenosyl-L-methionine</name>
        <dbReference type="ChEBI" id="CHEBI:59789"/>
    </ligand>
</feature>
<evidence type="ECO:0000256" key="7">
    <source>
        <dbReference type="HAMAP-Rule" id="MF_00607"/>
    </source>
</evidence>
<dbReference type="CDD" id="cd02440">
    <property type="entry name" value="AdoMet_MTases"/>
    <property type="match status" value="1"/>
</dbReference>
<evidence type="ECO:0000313" key="10">
    <source>
        <dbReference type="EMBL" id="WFR96363.1"/>
    </source>
</evidence>
<dbReference type="InterPro" id="IPR001737">
    <property type="entry name" value="KsgA/Erm"/>
</dbReference>
<feature type="domain" description="Ribosomal RNA adenine methylase transferase N-terminal" evidence="9">
    <location>
        <begin position="35"/>
        <end position="211"/>
    </location>
</feature>
<evidence type="ECO:0000256" key="5">
    <source>
        <dbReference type="ARBA" id="ARBA00022691"/>
    </source>
</evidence>
<dbReference type="KEGG" id="rtu:PR017_04310"/>
<protein>
    <recommendedName>
        <fullName evidence="7">Ribosomal RNA small subunit methyltransferase A</fullName>
        <ecNumber evidence="7">2.1.1.182</ecNumber>
    </recommendedName>
    <alternativeName>
        <fullName evidence="7">16S rRNA (adenine(1518)-N(6)/adenine(1519)-N(6))-dimethyltransferase</fullName>
    </alternativeName>
    <alternativeName>
        <fullName evidence="7">16S rRNA dimethyladenosine transferase</fullName>
    </alternativeName>
    <alternativeName>
        <fullName evidence="7">16S rRNA dimethylase</fullName>
    </alternativeName>
    <alternativeName>
        <fullName evidence="7">S-adenosylmethionine-6-N', N'-adenosyl(rRNA) dimethyltransferase</fullName>
    </alternativeName>
</protein>
<keyword evidence="1 7" id="KW-0963">Cytoplasm</keyword>
<evidence type="ECO:0000256" key="1">
    <source>
        <dbReference type="ARBA" id="ARBA00022490"/>
    </source>
</evidence>
<evidence type="ECO:0000259" key="9">
    <source>
        <dbReference type="SMART" id="SM00650"/>
    </source>
</evidence>
<feature type="binding site" evidence="7 8">
    <location>
        <position position="30"/>
    </location>
    <ligand>
        <name>S-adenosyl-L-methionine</name>
        <dbReference type="ChEBI" id="CHEBI:59789"/>
    </ligand>
</feature>
<proteinExistence type="inferred from homology"/>
<dbReference type="Proteomes" id="UP000249499">
    <property type="component" value="Chromosome"/>
</dbReference>
<dbReference type="SMART" id="SM00650">
    <property type="entry name" value="rADc"/>
    <property type="match status" value="1"/>
</dbReference>
<keyword evidence="5 7" id="KW-0949">S-adenosyl-L-methionine</keyword>
<dbReference type="PROSITE" id="PS51689">
    <property type="entry name" value="SAM_RNA_A_N6_MT"/>
    <property type="match status" value="1"/>
</dbReference>
<evidence type="ECO:0000313" key="11">
    <source>
        <dbReference type="Proteomes" id="UP000249499"/>
    </source>
</evidence>
<dbReference type="SUPFAM" id="SSF53335">
    <property type="entry name" value="S-adenosyl-L-methionine-dependent methyltransferases"/>
    <property type="match status" value="1"/>
</dbReference>
<dbReference type="EC" id="2.1.1.182" evidence="7"/>
<dbReference type="Gene3D" id="1.10.8.100">
    <property type="entry name" value="Ribosomal RNA adenine dimethylase-like, domain 2"/>
    <property type="match status" value="1"/>
</dbReference>
<feature type="binding site" evidence="7 8">
    <location>
        <position position="123"/>
    </location>
    <ligand>
        <name>S-adenosyl-L-methionine</name>
        <dbReference type="ChEBI" id="CHEBI:59789"/>
    </ligand>
</feature>
<dbReference type="InterPro" id="IPR020598">
    <property type="entry name" value="rRNA_Ade_methylase_Trfase_N"/>
</dbReference>
<evidence type="ECO:0000256" key="3">
    <source>
        <dbReference type="ARBA" id="ARBA00022603"/>
    </source>
</evidence>
<comment type="function">
    <text evidence="7">Specifically dimethylates two adjacent adenosines (A1518 and A1519) in the loop of a conserved hairpin near the 3'-end of 16S rRNA in the 30S particle. May play a critical role in biogenesis of 30S subunits.</text>
</comment>
<dbReference type="InterPro" id="IPR029063">
    <property type="entry name" value="SAM-dependent_MTases_sf"/>
</dbReference>
<dbReference type="GO" id="GO:0003723">
    <property type="term" value="F:RNA binding"/>
    <property type="evidence" value="ECO:0007669"/>
    <property type="project" value="UniProtKB-UniRule"/>
</dbReference>
<dbReference type="InterPro" id="IPR011530">
    <property type="entry name" value="rRNA_adenine_dimethylase"/>
</dbReference>
<dbReference type="RefSeq" id="WP_111220454.1">
    <property type="nucleotide sequence ID" value="NZ_CP117255.1"/>
</dbReference>
<keyword evidence="2 7" id="KW-0698">rRNA processing</keyword>
<sequence length="275" mass="29888">MAALDGLPPLRDVIERFGLDARKALGQNFILDLNLTQRVARTAGNLEGVTVIEVGPGPGGLTRAILALGAKKVIAIERDPRCLPALAEIAAHYPGRLEVIEGDALKIDFAALATDGPVRVIANLPYNVGTQLLLNWLLPAVWPPFWQSLTLMFQKEVGQRIVAAEGDNHYGRLGVICGWRTEAYAAFDISPQAFTPPPKVTSSVIHLTPRENPIPCSVAKLERVTEAAFGQRRKMLRQSVKSLGGEALLARADIDPTRRAETLSVEEFCRLADCL</sequence>
<organism evidence="10 11">
    <name type="scientific">Rhizobium tumorigenes</name>
    <dbReference type="NCBI Taxonomy" id="2041385"/>
    <lineage>
        <taxon>Bacteria</taxon>
        <taxon>Pseudomonadati</taxon>
        <taxon>Pseudomonadota</taxon>
        <taxon>Alphaproteobacteria</taxon>
        <taxon>Hyphomicrobiales</taxon>
        <taxon>Rhizobiaceae</taxon>
        <taxon>Rhizobium/Agrobacterium group</taxon>
        <taxon>Rhizobium</taxon>
    </lineage>
</organism>
<dbReference type="HAMAP" id="MF_00607">
    <property type="entry name" value="16SrRNA_methyltr_A"/>
    <property type="match status" value="1"/>
</dbReference>
<reference evidence="11" key="2">
    <citation type="journal article" date="2023" name="MicrobiologyOpen">
        <title>Genomics of the tumorigenes clade of the family Rhizobiaceae and description of Rhizobium rhododendri sp. nov.</title>
        <authorList>
            <person name="Kuzmanovic N."/>
            <person name="diCenzo G.C."/>
            <person name="Bunk B."/>
            <person name="Sproeer C."/>
            <person name="Fruehling A."/>
            <person name="Neumann-Schaal M."/>
            <person name="Overmann J."/>
            <person name="Smalla K."/>
        </authorList>
    </citation>
    <scope>NUCLEOTIDE SEQUENCE [LARGE SCALE GENOMIC DNA]</scope>
    <source>
        <strain evidence="11">1078</strain>
    </source>
</reference>
<dbReference type="GO" id="GO:0005829">
    <property type="term" value="C:cytosol"/>
    <property type="evidence" value="ECO:0007669"/>
    <property type="project" value="TreeGrafter"/>
</dbReference>
<dbReference type="FunFam" id="1.10.8.100:FF:000001">
    <property type="entry name" value="Ribosomal RNA small subunit methyltransferase A"/>
    <property type="match status" value="1"/>
</dbReference>
<evidence type="ECO:0000256" key="4">
    <source>
        <dbReference type="ARBA" id="ARBA00022679"/>
    </source>
</evidence>
<dbReference type="Gene3D" id="3.40.50.150">
    <property type="entry name" value="Vaccinia Virus protein VP39"/>
    <property type="match status" value="1"/>
</dbReference>
<evidence type="ECO:0000256" key="8">
    <source>
        <dbReference type="PROSITE-ProRule" id="PRU01026"/>
    </source>
</evidence>